<sequence length="165" mass="16542">MGFFDNAVNNAVPDGNIAKPLIIAAGALLLARMLHGGSSASPDNTQASIPAPIPDPVPAPAPAPSAPQAGTDDGGLLGGLGGLLQKFQQAGQGDVLNSWIGGGQNQSISPGTLGQVLGSQTVQDIAQKAGINPNDLLGQLAQHLPEIINQLTPNGRLPTQGEVGR</sequence>
<dbReference type="Proteomes" id="UP001156882">
    <property type="component" value="Unassembled WGS sequence"/>
</dbReference>
<dbReference type="Pfam" id="PF20159">
    <property type="entry name" value="YidB"/>
    <property type="match status" value="1"/>
</dbReference>
<organism evidence="2 3">
    <name type="scientific">Labrys miyagiensis</name>
    <dbReference type="NCBI Taxonomy" id="346912"/>
    <lineage>
        <taxon>Bacteria</taxon>
        <taxon>Pseudomonadati</taxon>
        <taxon>Pseudomonadota</taxon>
        <taxon>Alphaproteobacteria</taxon>
        <taxon>Hyphomicrobiales</taxon>
        <taxon>Xanthobacteraceae</taxon>
        <taxon>Labrys</taxon>
    </lineage>
</organism>
<evidence type="ECO:0000256" key="1">
    <source>
        <dbReference type="SAM" id="MobiDB-lite"/>
    </source>
</evidence>
<gene>
    <name evidence="2" type="ORF">GCM10007874_62790</name>
</gene>
<accession>A0ABQ6CT02</accession>
<name>A0ABQ6CT02_9HYPH</name>
<feature type="compositionally biased region" description="Pro residues" evidence="1">
    <location>
        <begin position="51"/>
        <end position="65"/>
    </location>
</feature>
<evidence type="ECO:0008006" key="4">
    <source>
        <dbReference type="Google" id="ProtNLM"/>
    </source>
</evidence>
<evidence type="ECO:0000313" key="3">
    <source>
        <dbReference type="Proteomes" id="UP001156882"/>
    </source>
</evidence>
<dbReference type="InterPro" id="IPR045372">
    <property type="entry name" value="YidB"/>
</dbReference>
<comment type="caution">
    <text evidence="2">The sequence shown here is derived from an EMBL/GenBank/DDBJ whole genome shotgun (WGS) entry which is preliminary data.</text>
</comment>
<protein>
    <recommendedName>
        <fullName evidence="4">DUF937 domain-containing protein</fullName>
    </recommendedName>
</protein>
<dbReference type="RefSeq" id="WP_284316175.1">
    <property type="nucleotide sequence ID" value="NZ_BSPC01000069.1"/>
</dbReference>
<dbReference type="InterPro" id="IPR027405">
    <property type="entry name" value="YidB-like"/>
</dbReference>
<reference evidence="3" key="1">
    <citation type="journal article" date="2019" name="Int. J. Syst. Evol. Microbiol.">
        <title>The Global Catalogue of Microorganisms (GCM) 10K type strain sequencing project: providing services to taxonomists for standard genome sequencing and annotation.</title>
        <authorList>
            <consortium name="The Broad Institute Genomics Platform"/>
            <consortium name="The Broad Institute Genome Sequencing Center for Infectious Disease"/>
            <person name="Wu L."/>
            <person name="Ma J."/>
        </authorList>
    </citation>
    <scope>NUCLEOTIDE SEQUENCE [LARGE SCALE GENOMIC DNA]</scope>
    <source>
        <strain evidence="3">NBRC 101365</strain>
    </source>
</reference>
<dbReference type="EMBL" id="BSPC01000069">
    <property type="protein sequence ID" value="GLS23259.1"/>
    <property type="molecule type" value="Genomic_DNA"/>
</dbReference>
<feature type="region of interest" description="Disordered" evidence="1">
    <location>
        <begin position="37"/>
        <end position="77"/>
    </location>
</feature>
<proteinExistence type="predicted"/>
<dbReference type="Gene3D" id="1.10.10.690">
    <property type="entry name" value="YidB-like"/>
    <property type="match status" value="1"/>
</dbReference>
<dbReference type="SUPFAM" id="SSF140804">
    <property type="entry name" value="YidB-like"/>
    <property type="match status" value="1"/>
</dbReference>
<keyword evidence="3" id="KW-1185">Reference proteome</keyword>
<evidence type="ECO:0000313" key="2">
    <source>
        <dbReference type="EMBL" id="GLS23259.1"/>
    </source>
</evidence>